<gene>
    <name evidence="4" type="ORF">MPH_04666</name>
</gene>
<sequence>MAHHALVFGASGILGWAVVNEILNNYPRKGAYAKVTALTNRPLPQTFWPAAGPDVPELNLISGIDLSKGTAEEWRATFTEKIPDIATVDHVYYFAYQFHPDFPTEYQINIEMFKRGFGVIEALAPKLSYAILPTGTKGYGIHLPQRPFEAPFAESMGELPKPARDILFYYGLRDELTRLQRGKSWNWAEVRCDMVVGFVPNSNPYNIVALFTNFLSLYKYMHEKGHPAARSKRVSFPFPPPSYNAISTDGGQDIFARFSIHLCQQGGERAGNGELYNIADEATPRSFADRWPALCECFGLEGVGPDEGGEGVAKAAPVGFLREHPDQVEALERDKGVRLQEMPIGEGLEMWLHVFDFDHHLKLDKARSVGFAEEVPLRQMWKTAVESHSLQAAYAMLAVLLMTRPQQCISMLAKRYKHRPPSHTGDFRTVDLYHTGSSIYVRRPNDSNVNTSEAIQDASPMRYSKMGANRAAEALAGPDNHHDLSRVTYAYNWLADVSTPYLNAAAPTLRFSVPRHTLPPSPPAEEDQEVSDPSCPPRSKPARNDDVHGFDISPRAAGLPFPTGFPSARQSRHWRAGLETSSRALELFAGSAEMSQAVRAKGGKSLADVAAAELRRPAEDRFTKFATYLFPGADEARMRLVSAAIVFIIVFDGGFSLSLVSLVGLGWDVLMVAVFGVDSWEMHEEGKLGAVRDDFIRRLECGGAEHGANNTELQAFIDEVVAGLRHHDTIMGNGGQEVIDRLADFCRHSPPAAEFQTMDEYLHYRNVDAAVPFTLACTKFSIASSVHIEDPKLAKIMRLASDHLSLVNDLASFEKELRAYEEGKVHYLINAVDVMRKLLGLTSWSSAKAFTYAYQLEVESEMQREIENLMVDDCLDSEEWRFVEASLRMLAGNVFYSVVTSRYGGEAARIQ</sequence>
<evidence type="ECO:0000256" key="2">
    <source>
        <dbReference type="SAM" id="SignalP"/>
    </source>
</evidence>
<dbReference type="Gene3D" id="1.10.600.10">
    <property type="entry name" value="Farnesyl Diphosphate Synthase"/>
    <property type="match status" value="1"/>
</dbReference>
<accession>K2S6V7</accession>
<dbReference type="Pfam" id="PF22917">
    <property type="entry name" value="PRISE"/>
    <property type="match status" value="1"/>
</dbReference>
<dbReference type="EMBL" id="AHHD01000217">
    <property type="protein sequence ID" value="EKG18134.1"/>
    <property type="molecule type" value="Genomic_DNA"/>
</dbReference>
<feature type="region of interest" description="Disordered" evidence="1">
    <location>
        <begin position="513"/>
        <end position="553"/>
    </location>
</feature>
<organism evidence="4 5">
    <name type="scientific">Macrophomina phaseolina (strain MS6)</name>
    <name type="common">Charcoal rot fungus</name>
    <dbReference type="NCBI Taxonomy" id="1126212"/>
    <lineage>
        <taxon>Eukaryota</taxon>
        <taxon>Fungi</taxon>
        <taxon>Dikarya</taxon>
        <taxon>Ascomycota</taxon>
        <taxon>Pezizomycotina</taxon>
        <taxon>Dothideomycetes</taxon>
        <taxon>Dothideomycetes incertae sedis</taxon>
        <taxon>Botryosphaeriales</taxon>
        <taxon>Botryosphaeriaceae</taxon>
        <taxon>Macrophomina</taxon>
    </lineage>
</organism>
<feature type="domain" description="PRISE-like Rossmann-fold" evidence="3">
    <location>
        <begin position="5"/>
        <end position="371"/>
    </location>
</feature>
<protein>
    <submittedName>
        <fullName evidence="4">Stem cell self-renewal protein Piwi</fullName>
    </submittedName>
</protein>
<feature type="chain" id="PRO_5003867366" evidence="2">
    <location>
        <begin position="18"/>
        <end position="911"/>
    </location>
</feature>
<dbReference type="InterPro" id="IPR008949">
    <property type="entry name" value="Isoprenoid_synthase_dom_sf"/>
</dbReference>
<dbReference type="InterPro" id="IPR036291">
    <property type="entry name" value="NAD(P)-bd_dom_sf"/>
</dbReference>
<dbReference type="PANTHER" id="PTHR32487">
    <property type="entry name" value="3-OXO-DELTA(4,5)-STEROID 5-BETA-REDUCTASE"/>
    <property type="match status" value="1"/>
</dbReference>
<comment type="caution">
    <text evidence="4">The sequence shown here is derived from an EMBL/GenBank/DDBJ whole genome shotgun (WGS) entry which is preliminary data.</text>
</comment>
<name>K2S6V7_MACPH</name>
<dbReference type="eggNOG" id="ENOG502SPY5">
    <property type="taxonomic scope" value="Eukaryota"/>
</dbReference>
<feature type="signal peptide" evidence="2">
    <location>
        <begin position="1"/>
        <end position="17"/>
    </location>
</feature>
<reference evidence="4 5" key="1">
    <citation type="journal article" date="2012" name="BMC Genomics">
        <title>Tools to kill: Genome of one of the most destructive plant pathogenic fungi Macrophomina phaseolina.</title>
        <authorList>
            <person name="Islam M.S."/>
            <person name="Haque M.S."/>
            <person name="Islam M.M."/>
            <person name="Emdad E.M."/>
            <person name="Halim A."/>
            <person name="Hossen Q.M.M."/>
            <person name="Hossain M.Z."/>
            <person name="Ahmed B."/>
            <person name="Rahim S."/>
            <person name="Rahman M.S."/>
            <person name="Alam M.M."/>
            <person name="Hou S."/>
            <person name="Wan X."/>
            <person name="Saito J.A."/>
            <person name="Alam M."/>
        </authorList>
    </citation>
    <scope>NUCLEOTIDE SEQUENCE [LARGE SCALE GENOMIC DNA]</scope>
    <source>
        <strain evidence="4 5">MS6</strain>
    </source>
</reference>
<dbReference type="InterPro" id="IPR055222">
    <property type="entry name" value="PRISE-like_Rossmann-fold"/>
</dbReference>
<evidence type="ECO:0000256" key="1">
    <source>
        <dbReference type="SAM" id="MobiDB-lite"/>
    </source>
</evidence>
<dbReference type="Gene3D" id="3.40.50.720">
    <property type="entry name" value="NAD(P)-binding Rossmann-like Domain"/>
    <property type="match status" value="1"/>
</dbReference>
<dbReference type="VEuPathDB" id="FungiDB:MPH_04666"/>
<evidence type="ECO:0000313" key="5">
    <source>
        <dbReference type="Proteomes" id="UP000007129"/>
    </source>
</evidence>
<evidence type="ECO:0000313" key="4">
    <source>
        <dbReference type="EMBL" id="EKG18134.1"/>
    </source>
</evidence>
<dbReference type="SUPFAM" id="SSF48576">
    <property type="entry name" value="Terpenoid synthases"/>
    <property type="match status" value="1"/>
</dbReference>
<dbReference type="Proteomes" id="UP000007129">
    <property type="component" value="Unassembled WGS sequence"/>
</dbReference>
<dbReference type="InParanoid" id="K2S6V7"/>
<dbReference type="OrthoDB" id="1731983at2759"/>
<dbReference type="AlphaFoldDB" id="K2S6V7"/>
<dbReference type="PANTHER" id="PTHR32487:SF8">
    <property type="entry name" value="NAD-DEPENDENT EPIMERASE_DEHYDRATASE DOMAIN-CONTAINING PROTEIN"/>
    <property type="match status" value="1"/>
</dbReference>
<dbReference type="HOGENOM" id="CLU_319121_0_0_1"/>
<keyword evidence="2" id="KW-0732">Signal</keyword>
<evidence type="ECO:0000259" key="3">
    <source>
        <dbReference type="Pfam" id="PF22917"/>
    </source>
</evidence>
<dbReference type="SUPFAM" id="SSF51735">
    <property type="entry name" value="NAD(P)-binding Rossmann-fold domains"/>
    <property type="match status" value="1"/>
</dbReference>
<proteinExistence type="predicted"/>
<dbReference type="Pfam" id="PF19086">
    <property type="entry name" value="Terpene_syn_C_2"/>
    <property type="match status" value="1"/>
</dbReference>